<dbReference type="EMBL" id="JAMSHT010000001">
    <property type="protein sequence ID" value="MCM8556813.1"/>
    <property type="molecule type" value="Genomic_DNA"/>
</dbReference>
<proteinExistence type="predicted"/>
<dbReference type="Pfam" id="PF00583">
    <property type="entry name" value="Acetyltransf_1"/>
    <property type="match status" value="1"/>
</dbReference>
<gene>
    <name evidence="2" type="ORF">NDO55_03150</name>
</gene>
<dbReference type="AlphaFoldDB" id="A0A9X2EF43"/>
<reference evidence="2" key="1">
    <citation type="submission" date="2022-06" db="EMBL/GenBank/DDBJ databases">
        <title>Sphingomicrobium sedimins sp. nov., a marine bacterium isolated from tidal flat.</title>
        <authorList>
            <person name="Kim C.-H."/>
            <person name="Yoo Y."/>
            <person name="Kim J.-J."/>
        </authorList>
    </citation>
    <scope>NUCLEOTIDE SEQUENCE</scope>
    <source>
        <strain evidence="2">GRR-S6-50</strain>
    </source>
</reference>
<name>A0A9X2EF43_9SPHN</name>
<dbReference type="GO" id="GO:0016747">
    <property type="term" value="F:acyltransferase activity, transferring groups other than amino-acyl groups"/>
    <property type="evidence" value="ECO:0007669"/>
    <property type="project" value="InterPro"/>
</dbReference>
<protein>
    <submittedName>
        <fullName evidence="2">GNAT family N-acetyltransferase</fullName>
    </submittedName>
</protein>
<dbReference type="CDD" id="cd04301">
    <property type="entry name" value="NAT_SF"/>
    <property type="match status" value="1"/>
</dbReference>
<evidence type="ECO:0000313" key="3">
    <source>
        <dbReference type="Proteomes" id="UP001155128"/>
    </source>
</evidence>
<accession>A0A9X2EF43</accession>
<dbReference type="PANTHER" id="PTHR43072">
    <property type="entry name" value="N-ACETYLTRANSFERASE"/>
    <property type="match status" value="1"/>
</dbReference>
<evidence type="ECO:0000313" key="2">
    <source>
        <dbReference type="EMBL" id="MCM8556813.1"/>
    </source>
</evidence>
<dbReference type="SUPFAM" id="SSF55729">
    <property type="entry name" value="Acyl-CoA N-acyltransferases (Nat)"/>
    <property type="match status" value="1"/>
</dbReference>
<feature type="domain" description="N-acetyltransferase" evidence="1">
    <location>
        <begin position="4"/>
        <end position="150"/>
    </location>
</feature>
<evidence type="ECO:0000259" key="1">
    <source>
        <dbReference type="PROSITE" id="PS51186"/>
    </source>
</evidence>
<dbReference type="RefSeq" id="WP_252112335.1">
    <property type="nucleotide sequence ID" value="NZ_JAMSHT010000001.1"/>
</dbReference>
<dbReference type="InterPro" id="IPR000182">
    <property type="entry name" value="GNAT_dom"/>
</dbReference>
<dbReference type="PROSITE" id="PS51186">
    <property type="entry name" value="GNAT"/>
    <property type="match status" value="1"/>
</dbReference>
<dbReference type="Proteomes" id="UP001155128">
    <property type="component" value="Unassembled WGS sequence"/>
</dbReference>
<comment type="caution">
    <text evidence="2">The sequence shown here is derived from an EMBL/GenBank/DDBJ whole genome shotgun (WGS) entry which is preliminary data.</text>
</comment>
<dbReference type="Gene3D" id="3.40.630.30">
    <property type="match status" value="1"/>
</dbReference>
<dbReference type="PANTHER" id="PTHR43072:SF60">
    <property type="entry name" value="L-2,4-DIAMINOBUTYRIC ACID ACETYLTRANSFERASE"/>
    <property type="match status" value="1"/>
</dbReference>
<dbReference type="InterPro" id="IPR016181">
    <property type="entry name" value="Acyl_CoA_acyltransferase"/>
</dbReference>
<keyword evidence="3" id="KW-1185">Reference proteome</keyword>
<organism evidence="2 3">
    <name type="scientific">Sphingomicrobium sediminis</name>
    <dbReference type="NCBI Taxonomy" id="2950949"/>
    <lineage>
        <taxon>Bacteria</taxon>
        <taxon>Pseudomonadati</taxon>
        <taxon>Pseudomonadota</taxon>
        <taxon>Alphaproteobacteria</taxon>
        <taxon>Sphingomonadales</taxon>
        <taxon>Sphingomonadaceae</taxon>
        <taxon>Sphingomicrobium</taxon>
    </lineage>
</organism>
<sequence length="150" mass="16565">MSDYAVRRLGEGDVSVGSSINALYAAAFEDDEHYLSAPPSGDYLRTCLSDPLFLAFVAEDEGKVVGALTGYELRKFEREASELYIYDLAVDEDYRREGVASALIEAVRSHGREIGATVVFVQADKDDAPPMALYAKFGKRGDHHHFDIEP</sequence>